<reference evidence="6" key="1">
    <citation type="submission" date="2016-06" db="EMBL/GenBank/DDBJ databases">
        <authorList>
            <person name="Nascimento L."/>
            <person name="Pereira R.V."/>
            <person name="Martins L.F."/>
            <person name="Quaggio R.B."/>
            <person name="Silva A.M."/>
            <person name="Setubal J.C."/>
        </authorList>
    </citation>
    <scope>NUCLEOTIDE SEQUENCE [LARGE SCALE GENOMIC DNA]</scope>
</reference>
<gene>
    <name evidence="5" type="ORF">BAA01_03195</name>
</gene>
<sequence length="220" mass="25542">MYPHFEKLPEEKKAAIIQACLEEFAAHGYKQASTNRMTARAGIAKGLLFHYFGNKKNLYLYLLQHAITVLAERLAERMKEMTSEDFFQRAKELTIIKIRLALEYPHETLLLMKAVTDLPPAVKPEADRLIARITEEMAGVNHQYLFSYLETAPLRPHLSREQALAVIMALFEQLGQKYLRLYQGREQELLQHPEVMLQELDLYCDILKYGIYERPSANDL</sequence>
<proteinExistence type="predicted"/>
<dbReference type="Proteomes" id="UP000196475">
    <property type="component" value="Unassembled WGS sequence"/>
</dbReference>
<organism evidence="5 6">
    <name type="scientific">Bacillus thermozeamaize</name>
    <dbReference type="NCBI Taxonomy" id="230954"/>
    <lineage>
        <taxon>Bacteria</taxon>
        <taxon>Bacillati</taxon>
        <taxon>Bacillota</taxon>
        <taxon>Bacilli</taxon>
        <taxon>Bacillales</taxon>
        <taxon>Bacillaceae</taxon>
        <taxon>Bacillus</taxon>
    </lineage>
</organism>
<dbReference type="InterPro" id="IPR049488">
    <property type="entry name" value="TM_1030-like_C"/>
</dbReference>
<evidence type="ECO:0000256" key="1">
    <source>
        <dbReference type="ARBA" id="ARBA00022491"/>
    </source>
</evidence>
<dbReference type="EMBL" id="LZRT01000058">
    <property type="protein sequence ID" value="OUM88651.1"/>
    <property type="molecule type" value="Genomic_DNA"/>
</dbReference>
<protein>
    <recommendedName>
        <fullName evidence="4">HTH tetR-type domain-containing protein</fullName>
    </recommendedName>
</protein>
<dbReference type="PROSITE" id="PS01081">
    <property type="entry name" value="HTH_TETR_1"/>
    <property type="match status" value="1"/>
</dbReference>
<accession>A0A1Y3PMR5</accession>
<evidence type="ECO:0000313" key="6">
    <source>
        <dbReference type="Proteomes" id="UP000196475"/>
    </source>
</evidence>
<dbReference type="InterPro" id="IPR009057">
    <property type="entry name" value="Homeodomain-like_sf"/>
</dbReference>
<keyword evidence="1" id="KW-0678">Repressor</keyword>
<dbReference type="SUPFAM" id="SSF46689">
    <property type="entry name" value="Homeodomain-like"/>
    <property type="match status" value="1"/>
</dbReference>
<dbReference type="PANTHER" id="PTHR43479">
    <property type="entry name" value="ACREF/ENVCD OPERON REPRESSOR-RELATED"/>
    <property type="match status" value="1"/>
</dbReference>
<dbReference type="InterPro" id="IPR036271">
    <property type="entry name" value="Tet_transcr_reg_TetR-rel_C_sf"/>
</dbReference>
<evidence type="ECO:0000256" key="2">
    <source>
        <dbReference type="ARBA" id="ARBA00023125"/>
    </source>
</evidence>
<dbReference type="Gene3D" id="1.10.357.10">
    <property type="entry name" value="Tetracycline Repressor, domain 2"/>
    <property type="match status" value="1"/>
</dbReference>
<dbReference type="AlphaFoldDB" id="A0A1Y3PMR5"/>
<dbReference type="Pfam" id="PF00440">
    <property type="entry name" value="TetR_N"/>
    <property type="match status" value="1"/>
</dbReference>
<keyword evidence="2 3" id="KW-0238">DNA-binding</keyword>
<dbReference type="Gene3D" id="1.10.10.60">
    <property type="entry name" value="Homeodomain-like"/>
    <property type="match status" value="1"/>
</dbReference>
<dbReference type="PANTHER" id="PTHR43479:SF11">
    <property type="entry name" value="ACREF_ENVCD OPERON REPRESSOR-RELATED"/>
    <property type="match status" value="1"/>
</dbReference>
<dbReference type="PROSITE" id="PS50977">
    <property type="entry name" value="HTH_TETR_2"/>
    <property type="match status" value="1"/>
</dbReference>
<dbReference type="GO" id="GO:0003677">
    <property type="term" value="F:DNA binding"/>
    <property type="evidence" value="ECO:0007669"/>
    <property type="project" value="UniProtKB-UniRule"/>
</dbReference>
<dbReference type="InterPro" id="IPR050624">
    <property type="entry name" value="HTH-type_Tx_Regulator"/>
</dbReference>
<dbReference type="InterPro" id="IPR023772">
    <property type="entry name" value="DNA-bd_HTH_TetR-type_CS"/>
</dbReference>
<dbReference type="InterPro" id="IPR001647">
    <property type="entry name" value="HTH_TetR"/>
</dbReference>
<evidence type="ECO:0000256" key="3">
    <source>
        <dbReference type="PROSITE-ProRule" id="PRU00335"/>
    </source>
</evidence>
<comment type="caution">
    <text evidence="5">The sequence shown here is derived from an EMBL/GenBank/DDBJ whole genome shotgun (WGS) entry which is preliminary data.</text>
</comment>
<name>A0A1Y3PMR5_9BACI</name>
<feature type="DNA-binding region" description="H-T-H motif" evidence="3">
    <location>
        <begin position="33"/>
        <end position="52"/>
    </location>
</feature>
<dbReference type="Pfam" id="PF21256">
    <property type="entry name" value="TetR_C_5-like"/>
    <property type="match status" value="1"/>
</dbReference>
<feature type="domain" description="HTH tetR-type" evidence="4">
    <location>
        <begin position="10"/>
        <end position="70"/>
    </location>
</feature>
<dbReference type="PRINTS" id="PR00455">
    <property type="entry name" value="HTHTETR"/>
</dbReference>
<evidence type="ECO:0000313" key="5">
    <source>
        <dbReference type="EMBL" id="OUM88651.1"/>
    </source>
</evidence>
<evidence type="ECO:0000259" key="4">
    <source>
        <dbReference type="PROSITE" id="PS50977"/>
    </source>
</evidence>
<dbReference type="SUPFAM" id="SSF48498">
    <property type="entry name" value="Tetracyclin repressor-like, C-terminal domain"/>
    <property type="match status" value="1"/>
</dbReference>